<keyword evidence="3" id="KW-1185">Reference proteome</keyword>
<gene>
    <name evidence="2" type="ORF">AVEN_126616_1</name>
</gene>
<dbReference type="Proteomes" id="UP000499080">
    <property type="component" value="Unassembled WGS sequence"/>
</dbReference>
<comment type="caution">
    <text evidence="2">The sequence shown here is derived from an EMBL/GenBank/DDBJ whole genome shotgun (WGS) entry which is preliminary data.</text>
</comment>
<sequence>KSILLSLPASSSMDNDANVMTSPAGRNWIVGMHAGNKRARRHLAMRKANAPANEIETMHSTVRNSR</sequence>
<proteinExistence type="predicted"/>
<organism evidence="2 3">
    <name type="scientific">Araneus ventricosus</name>
    <name type="common">Orbweaver spider</name>
    <name type="synonym">Epeira ventricosa</name>
    <dbReference type="NCBI Taxonomy" id="182803"/>
    <lineage>
        <taxon>Eukaryota</taxon>
        <taxon>Metazoa</taxon>
        <taxon>Ecdysozoa</taxon>
        <taxon>Arthropoda</taxon>
        <taxon>Chelicerata</taxon>
        <taxon>Arachnida</taxon>
        <taxon>Araneae</taxon>
        <taxon>Araneomorphae</taxon>
        <taxon>Entelegynae</taxon>
        <taxon>Araneoidea</taxon>
        <taxon>Araneidae</taxon>
        <taxon>Araneus</taxon>
    </lineage>
</organism>
<feature type="non-terminal residue" evidence="2">
    <location>
        <position position="1"/>
    </location>
</feature>
<dbReference type="AlphaFoldDB" id="A0A4Y2S2R6"/>
<evidence type="ECO:0000313" key="3">
    <source>
        <dbReference type="Proteomes" id="UP000499080"/>
    </source>
</evidence>
<evidence type="ECO:0000256" key="1">
    <source>
        <dbReference type="SAM" id="MobiDB-lite"/>
    </source>
</evidence>
<name>A0A4Y2S2R6_ARAVE</name>
<feature type="region of interest" description="Disordered" evidence="1">
    <location>
        <begin position="1"/>
        <end position="23"/>
    </location>
</feature>
<dbReference type="EMBL" id="BGPR01019434">
    <property type="protein sequence ID" value="GBN81906.1"/>
    <property type="molecule type" value="Genomic_DNA"/>
</dbReference>
<reference evidence="2 3" key="1">
    <citation type="journal article" date="2019" name="Sci. Rep.">
        <title>Orb-weaving spider Araneus ventricosus genome elucidates the spidroin gene catalogue.</title>
        <authorList>
            <person name="Kono N."/>
            <person name="Nakamura H."/>
            <person name="Ohtoshi R."/>
            <person name="Moran D.A.P."/>
            <person name="Shinohara A."/>
            <person name="Yoshida Y."/>
            <person name="Fujiwara M."/>
            <person name="Mori M."/>
            <person name="Tomita M."/>
            <person name="Arakawa K."/>
        </authorList>
    </citation>
    <scope>NUCLEOTIDE SEQUENCE [LARGE SCALE GENOMIC DNA]</scope>
</reference>
<protein>
    <submittedName>
        <fullName evidence="2">Uncharacterized protein</fullName>
    </submittedName>
</protein>
<accession>A0A4Y2S2R6</accession>
<feature type="compositionally biased region" description="Polar residues" evidence="1">
    <location>
        <begin position="8"/>
        <end position="21"/>
    </location>
</feature>
<evidence type="ECO:0000313" key="2">
    <source>
        <dbReference type="EMBL" id="GBN81906.1"/>
    </source>
</evidence>